<dbReference type="PANTHER" id="PTHR43877">
    <property type="entry name" value="AMINOALKYLPHOSPHONATE N-ACETYLTRANSFERASE-RELATED-RELATED"/>
    <property type="match status" value="1"/>
</dbReference>
<gene>
    <name evidence="4" type="ORF">Dcar01_03289</name>
</gene>
<evidence type="ECO:0000256" key="2">
    <source>
        <dbReference type="ARBA" id="ARBA00023315"/>
    </source>
</evidence>
<dbReference type="SUPFAM" id="SSF55729">
    <property type="entry name" value="Acyl-CoA N-acyltransferases (Nat)"/>
    <property type="match status" value="1"/>
</dbReference>
<comment type="caution">
    <text evidence="4">The sequence shown here is derived from an EMBL/GenBank/DDBJ whole genome shotgun (WGS) entry which is preliminary data.</text>
</comment>
<organism evidence="4 5">
    <name type="scientific">Deinococcus carri</name>
    <dbReference type="NCBI Taxonomy" id="1211323"/>
    <lineage>
        <taxon>Bacteria</taxon>
        <taxon>Thermotogati</taxon>
        <taxon>Deinococcota</taxon>
        <taxon>Deinococci</taxon>
        <taxon>Deinococcales</taxon>
        <taxon>Deinococcaceae</taxon>
        <taxon>Deinococcus</taxon>
    </lineage>
</organism>
<evidence type="ECO:0000313" key="5">
    <source>
        <dbReference type="Proteomes" id="UP001401887"/>
    </source>
</evidence>
<dbReference type="InterPro" id="IPR016181">
    <property type="entry name" value="Acyl_CoA_acyltransferase"/>
</dbReference>
<keyword evidence="2" id="KW-0012">Acyltransferase</keyword>
<keyword evidence="5" id="KW-1185">Reference proteome</keyword>
<dbReference type="EMBL" id="BAABRP010000019">
    <property type="protein sequence ID" value="GAA5514533.1"/>
    <property type="molecule type" value="Genomic_DNA"/>
</dbReference>
<dbReference type="InterPro" id="IPR050832">
    <property type="entry name" value="Bact_Acetyltransf"/>
</dbReference>
<dbReference type="PROSITE" id="PS51186">
    <property type="entry name" value="GNAT"/>
    <property type="match status" value="1"/>
</dbReference>
<sequence length="146" mass="16006">MPGVIRPALPADALTLARHRYPAETDAPERPVYAAWVADALERGRYVGFLAAPDGGEVVAGAGLTLLEWGPSRGDPQPYRARVVNVWTHPGWRRQGLARELVMRCLQAARERGITRVSLGTSEMGRGLYEGLGFRARGTEMELVLK</sequence>
<dbReference type="PANTHER" id="PTHR43877:SF1">
    <property type="entry name" value="ACETYLTRANSFERASE"/>
    <property type="match status" value="1"/>
</dbReference>
<evidence type="ECO:0000259" key="3">
    <source>
        <dbReference type="PROSITE" id="PS51186"/>
    </source>
</evidence>
<evidence type="ECO:0000256" key="1">
    <source>
        <dbReference type="ARBA" id="ARBA00022679"/>
    </source>
</evidence>
<accession>A0ABP9WD62</accession>
<evidence type="ECO:0000313" key="4">
    <source>
        <dbReference type="EMBL" id="GAA5514533.1"/>
    </source>
</evidence>
<dbReference type="RefSeq" id="WP_345467426.1">
    <property type="nucleotide sequence ID" value="NZ_BAABRP010000019.1"/>
</dbReference>
<feature type="domain" description="N-acetyltransferase" evidence="3">
    <location>
        <begin position="3"/>
        <end position="146"/>
    </location>
</feature>
<dbReference type="Pfam" id="PF00583">
    <property type="entry name" value="Acetyltransf_1"/>
    <property type="match status" value="1"/>
</dbReference>
<dbReference type="CDD" id="cd04301">
    <property type="entry name" value="NAT_SF"/>
    <property type="match status" value="1"/>
</dbReference>
<reference evidence="4 5" key="1">
    <citation type="submission" date="2024-02" db="EMBL/GenBank/DDBJ databases">
        <title>Deinococcus carri NBRC 110142.</title>
        <authorList>
            <person name="Ichikawa N."/>
            <person name="Katano-Makiyama Y."/>
            <person name="Hidaka K."/>
        </authorList>
    </citation>
    <scope>NUCLEOTIDE SEQUENCE [LARGE SCALE GENOMIC DNA]</scope>
    <source>
        <strain evidence="4 5">NBRC 110142</strain>
    </source>
</reference>
<dbReference type="InterPro" id="IPR000182">
    <property type="entry name" value="GNAT_dom"/>
</dbReference>
<name>A0ABP9WD62_9DEIO</name>
<dbReference type="Proteomes" id="UP001401887">
    <property type="component" value="Unassembled WGS sequence"/>
</dbReference>
<dbReference type="Gene3D" id="3.40.630.30">
    <property type="match status" value="1"/>
</dbReference>
<protein>
    <recommendedName>
        <fullName evidence="3">N-acetyltransferase domain-containing protein</fullName>
    </recommendedName>
</protein>
<proteinExistence type="predicted"/>
<keyword evidence="1" id="KW-0808">Transferase</keyword>